<proteinExistence type="predicted"/>
<gene>
    <name evidence="2" type="ORF">ACJRO7_014571</name>
</gene>
<organism evidence="2 3">
    <name type="scientific">Eucalyptus globulus</name>
    <name type="common">Tasmanian blue gum</name>
    <dbReference type="NCBI Taxonomy" id="34317"/>
    <lineage>
        <taxon>Eukaryota</taxon>
        <taxon>Viridiplantae</taxon>
        <taxon>Streptophyta</taxon>
        <taxon>Embryophyta</taxon>
        <taxon>Tracheophyta</taxon>
        <taxon>Spermatophyta</taxon>
        <taxon>Magnoliopsida</taxon>
        <taxon>eudicotyledons</taxon>
        <taxon>Gunneridae</taxon>
        <taxon>Pentapetalae</taxon>
        <taxon>rosids</taxon>
        <taxon>malvids</taxon>
        <taxon>Myrtales</taxon>
        <taxon>Myrtaceae</taxon>
        <taxon>Myrtoideae</taxon>
        <taxon>Eucalypteae</taxon>
        <taxon>Eucalyptus</taxon>
    </lineage>
</organism>
<keyword evidence="3" id="KW-1185">Reference proteome</keyword>
<sequence>MPFKHELKSSSPRLLLCCFRDATVHDEAASSNYNDDDDGDGNDSYHRVAQSPCSWLRSTARELPLLKIRHKLQSLITQIKRYDLMSYALNFEGDWGQESDEESPARNFTTRLPVSPDRLLSNAEGSRSM</sequence>
<name>A0ABD3LB72_EUCGL</name>
<protein>
    <submittedName>
        <fullName evidence="2">Uncharacterized protein</fullName>
    </submittedName>
</protein>
<dbReference type="Proteomes" id="UP001634007">
    <property type="component" value="Unassembled WGS sequence"/>
</dbReference>
<feature type="region of interest" description="Disordered" evidence="1">
    <location>
        <begin position="95"/>
        <end position="129"/>
    </location>
</feature>
<dbReference type="AlphaFoldDB" id="A0ABD3LB72"/>
<evidence type="ECO:0000313" key="2">
    <source>
        <dbReference type="EMBL" id="KAL3745485.1"/>
    </source>
</evidence>
<accession>A0ABD3LB72</accession>
<reference evidence="2 3" key="1">
    <citation type="submission" date="2024-11" db="EMBL/GenBank/DDBJ databases">
        <title>Chromosome-level genome assembly of Eucalyptus globulus Labill. provides insights into its genome evolution.</title>
        <authorList>
            <person name="Li X."/>
        </authorList>
    </citation>
    <scope>NUCLEOTIDE SEQUENCE [LARGE SCALE GENOMIC DNA]</scope>
    <source>
        <strain evidence="2">CL2024</strain>
        <tissue evidence="2">Fresh tender leaves</tissue>
    </source>
</reference>
<comment type="caution">
    <text evidence="2">The sequence shown here is derived from an EMBL/GenBank/DDBJ whole genome shotgun (WGS) entry which is preliminary data.</text>
</comment>
<evidence type="ECO:0000313" key="3">
    <source>
        <dbReference type="Proteomes" id="UP001634007"/>
    </source>
</evidence>
<dbReference type="EMBL" id="JBJKBG010000003">
    <property type="protein sequence ID" value="KAL3745485.1"/>
    <property type="molecule type" value="Genomic_DNA"/>
</dbReference>
<dbReference type="PANTHER" id="PTHR33168">
    <property type="entry name" value="STRESS INDUCED PROTEIN-RELATED"/>
    <property type="match status" value="1"/>
</dbReference>
<evidence type="ECO:0000256" key="1">
    <source>
        <dbReference type="SAM" id="MobiDB-lite"/>
    </source>
</evidence>